<reference evidence="5 6" key="1">
    <citation type="journal article" date="2021" name="Sci. Rep.">
        <title>Genome sequencing of the multicellular alga Astrephomene provides insights into convergent evolution of germ-soma differentiation.</title>
        <authorList>
            <person name="Yamashita S."/>
            <person name="Yamamoto K."/>
            <person name="Matsuzaki R."/>
            <person name="Suzuki S."/>
            <person name="Yamaguchi H."/>
            <person name="Hirooka S."/>
            <person name="Minakuchi Y."/>
            <person name="Miyagishima S."/>
            <person name="Kawachi M."/>
            <person name="Toyoda A."/>
            <person name="Nozaki H."/>
        </authorList>
    </citation>
    <scope>NUCLEOTIDE SEQUENCE [LARGE SCALE GENOMIC DNA]</scope>
    <source>
        <strain evidence="5 6">NIES-4017</strain>
    </source>
</reference>
<feature type="repeat" description="RCC1" evidence="2">
    <location>
        <begin position="451"/>
        <end position="502"/>
    </location>
</feature>
<feature type="compositionally biased region" description="Low complexity" evidence="3">
    <location>
        <begin position="198"/>
        <end position="210"/>
    </location>
</feature>
<dbReference type="PRINTS" id="PR00633">
    <property type="entry name" value="RCCNDNSATION"/>
</dbReference>
<feature type="region of interest" description="Disordered" evidence="3">
    <location>
        <begin position="1"/>
        <end position="210"/>
    </location>
</feature>
<dbReference type="PROSITE" id="PS00626">
    <property type="entry name" value="RCC1_2"/>
    <property type="match status" value="3"/>
</dbReference>
<dbReference type="InterPro" id="IPR051625">
    <property type="entry name" value="Signaling_Regulatory_Domain"/>
</dbReference>
<feature type="compositionally biased region" description="Low complexity" evidence="3">
    <location>
        <begin position="152"/>
        <end position="189"/>
    </location>
</feature>
<sequence>MTPAKASSPRPDGVDGPLATMMAADGPVHPTDGAGGVATNADTHAAATTASTAAAGSAAPPQQQLQVPQAPLPSALNLPPNRPSSSLGRSSTLGPARSLSPANNGNRTPQQPPPPLQYPHPLPLSQQQLPLAPLYPASQPPSQPQPQPQPDPLSSLQPSPQPSLEPSQSVGSLLQYSQPPSHSPSHGSLAYMVGGSGSQPPSHSPSHGSLPLALAGPGSLCAGLPRYVRHPPIEAVVFGWGVSEDGQLGLDTRADVPAPKVVERLLGVQFSGRGFCRTPLVAGSRNTLAIDAAGQVWSFGWNDRGTLGHGHRSVERKPQRISALRGIRVVQVATGGWHCLALSDTGGMFAWGGNEYGQCGSVQGLVPGQRDIVEPLPIDLGLGPQLRVRQVAAGGMHSLALLEDGTVWQWGENWGDFSLHPQRTPRPVPGAVGVAAVCCGAFHSLLLTAEGRVFSWGMNDYGQLGNGSTTYATAPRPVLDMDGVVVADIAAGGWHSCALSAAGEVWVWGRGEYGRLGLGDRSGSSKLRPQKVRGLESHVVVQVAAGGSHTMALTSTSRLFVWGRGAFGRLGLQDPPRDCYHPVEACLPGGTERWRVAAISAGGRHSLCLAIPVRDSSATGGSSAEGGWDLGVGGAMGGGFGAAIGFGGMGGVMMGGAGFGAAGAGGAGDGCPLLLPHQPTLLGGLGSSEDFEGERFREPSLYNREDGYVQQQAPQATQGGPNGVAPLTAAALQPLVVLPSLLQSTYGAPTPSAQDAAAGIAPVWHSLPAVFLHSLTHLRSFNKLRQHHQWRQRWGRRGRLRQQGCRRRG</sequence>
<evidence type="ECO:0000259" key="4">
    <source>
        <dbReference type="Pfam" id="PF25390"/>
    </source>
</evidence>
<evidence type="ECO:0000256" key="3">
    <source>
        <dbReference type="SAM" id="MobiDB-lite"/>
    </source>
</evidence>
<feature type="compositionally biased region" description="Low complexity" evidence="3">
    <location>
        <begin position="123"/>
        <end position="137"/>
    </location>
</feature>
<feature type="compositionally biased region" description="Low complexity" evidence="3">
    <location>
        <begin position="38"/>
        <end position="95"/>
    </location>
</feature>
<comment type="caution">
    <text evidence="5">The sequence shown here is derived from an EMBL/GenBank/DDBJ whole genome shotgun (WGS) entry which is preliminary data.</text>
</comment>
<protein>
    <recommendedName>
        <fullName evidence="4">RCC1-like domain-containing protein</fullName>
    </recommendedName>
</protein>
<gene>
    <name evidence="5" type="ORF">Agub_g12098</name>
</gene>
<feature type="repeat" description="RCC1" evidence="2">
    <location>
        <begin position="235"/>
        <end position="293"/>
    </location>
</feature>
<dbReference type="PANTHER" id="PTHR22872">
    <property type="entry name" value="BTK-BINDING PROTEIN-RELATED"/>
    <property type="match status" value="1"/>
</dbReference>
<feature type="repeat" description="RCC1" evidence="2">
    <location>
        <begin position="557"/>
        <end position="612"/>
    </location>
</feature>
<evidence type="ECO:0000313" key="6">
    <source>
        <dbReference type="Proteomes" id="UP001054857"/>
    </source>
</evidence>
<dbReference type="EMBL" id="BMAR01000034">
    <property type="protein sequence ID" value="GFR50047.1"/>
    <property type="molecule type" value="Genomic_DNA"/>
</dbReference>
<accession>A0AAD3HRD9</accession>
<feature type="domain" description="RCC1-like" evidence="4">
    <location>
        <begin position="237"/>
        <end position="608"/>
    </location>
</feature>
<feature type="compositionally biased region" description="Pro residues" evidence="3">
    <location>
        <begin position="138"/>
        <end position="151"/>
    </location>
</feature>
<evidence type="ECO:0000256" key="2">
    <source>
        <dbReference type="PROSITE-ProRule" id="PRU00235"/>
    </source>
</evidence>
<dbReference type="InterPro" id="IPR058923">
    <property type="entry name" value="RCC1-like_dom"/>
</dbReference>
<feature type="compositionally biased region" description="Pro residues" evidence="3">
    <location>
        <begin position="110"/>
        <end position="122"/>
    </location>
</feature>
<dbReference type="Proteomes" id="UP001054857">
    <property type="component" value="Unassembled WGS sequence"/>
</dbReference>
<evidence type="ECO:0000313" key="5">
    <source>
        <dbReference type="EMBL" id="GFR50047.1"/>
    </source>
</evidence>
<dbReference type="Pfam" id="PF25390">
    <property type="entry name" value="WD40_RLD"/>
    <property type="match status" value="1"/>
</dbReference>
<keyword evidence="6" id="KW-1185">Reference proteome</keyword>
<evidence type="ECO:0000256" key="1">
    <source>
        <dbReference type="ARBA" id="ARBA00022737"/>
    </source>
</evidence>
<proteinExistence type="predicted"/>
<feature type="repeat" description="RCC1" evidence="2">
    <location>
        <begin position="346"/>
        <end position="404"/>
    </location>
</feature>
<dbReference type="SUPFAM" id="SSF50985">
    <property type="entry name" value="RCC1/BLIP-II"/>
    <property type="match status" value="2"/>
</dbReference>
<dbReference type="InterPro" id="IPR000408">
    <property type="entry name" value="Reg_chr_condens"/>
</dbReference>
<dbReference type="InterPro" id="IPR009091">
    <property type="entry name" value="RCC1/BLIP-II"/>
</dbReference>
<dbReference type="PROSITE" id="PS50012">
    <property type="entry name" value="RCC1_3"/>
    <property type="match status" value="7"/>
</dbReference>
<dbReference type="AlphaFoldDB" id="A0AAD3HRD9"/>
<feature type="repeat" description="RCC1" evidence="2">
    <location>
        <begin position="294"/>
        <end position="345"/>
    </location>
</feature>
<dbReference type="Gene3D" id="2.130.10.30">
    <property type="entry name" value="Regulator of chromosome condensation 1/beta-lactamase-inhibitor protein II"/>
    <property type="match status" value="2"/>
</dbReference>
<organism evidence="5 6">
    <name type="scientific">Astrephomene gubernaculifera</name>
    <dbReference type="NCBI Taxonomy" id="47775"/>
    <lineage>
        <taxon>Eukaryota</taxon>
        <taxon>Viridiplantae</taxon>
        <taxon>Chlorophyta</taxon>
        <taxon>core chlorophytes</taxon>
        <taxon>Chlorophyceae</taxon>
        <taxon>CS clade</taxon>
        <taxon>Chlamydomonadales</taxon>
        <taxon>Astrephomenaceae</taxon>
        <taxon>Astrephomene</taxon>
    </lineage>
</organism>
<feature type="repeat" description="RCC1" evidence="2">
    <location>
        <begin position="405"/>
        <end position="450"/>
    </location>
</feature>
<name>A0AAD3HRD9_9CHLO</name>
<keyword evidence="1" id="KW-0677">Repeat</keyword>
<feature type="repeat" description="RCC1" evidence="2">
    <location>
        <begin position="503"/>
        <end position="556"/>
    </location>
</feature>